<dbReference type="EC" id="2.7.13.3" evidence="3"/>
<dbReference type="OrthoDB" id="9786919at2"/>
<dbReference type="Pfam" id="PF00672">
    <property type="entry name" value="HAMP"/>
    <property type="match status" value="1"/>
</dbReference>
<dbReference type="PANTHER" id="PTHR45436:SF5">
    <property type="entry name" value="SENSOR HISTIDINE KINASE TRCS"/>
    <property type="match status" value="1"/>
</dbReference>
<evidence type="ECO:0000256" key="4">
    <source>
        <dbReference type="ARBA" id="ARBA00022553"/>
    </source>
</evidence>
<evidence type="ECO:0000256" key="7">
    <source>
        <dbReference type="ARBA" id="ARBA00022777"/>
    </source>
</evidence>
<keyword evidence="4" id="KW-0597">Phosphoprotein</keyword>
<keyword evidence="10 11" id="KW-0472">Membrane</keyword>
<dbReference type="InterPro" id="IPR050428">
    <property type="entry name" value="TCS_sensor_his_kinase"/>
</dbReference>
<feature type="transmembrane region" description="Helical" evidence="11">
    <location>
        <begin position="126"/>
        <end position="152"/>
    </location>
</feature>
<organism evidence="14 15">
    <name type="scientific">Saccharothrix syringae</name>
    <name type="common">Nocardiopsis syringae</name>
    <dbReference type="NCBI Taxonomy" id="103733"/>
    <lineage>
        <taxon>Bacteria</taxon>
        <taxon>Bacillati</taxon>
        <taxon>Actinomycetota</taxon>
        <taxon>Actinomycetes</taxon>
        <taxon>Pseudonocardiales</taxon>
        <taxon>Pseudonocardiaceae</taxon>
        <taxon>Saccharothrix</taxon>
    </lineage>
</organism>
<dbReference type="PROSITE" id="PS50109">
    <property type="entry name" value="HIS_KIN"/>
    <property type="match status" value="1"/>
</dbReference>
<dbReference type="InterPro" id="IPR036890">
    <property type="entry name" value="HATPase_C_sf"/>
</dbReference>
<evidence type="ECO:0000256" key="10">
    <source>
        <dbReference type="ARBA" id="ARBA00023136"/>
    </source>
</evidence>
<evidence type="ECO:0000256" key="8">
    <source>
        <dbReference type="ARBA" id="ARBA00022989"/>
    </source>
</evidence>
<accession>A0A5Q0HE83</accession>
<proteinExistence type="predicted"/>
<dbReference type="Proteomes" id="UP000325787">
    <property type="component" value="Chromosome"/>
</dbReference>
<dbReference type="Pfam" id="PF02518">
    <property type="entry name" value="HATPase_c"/>
    <property type="match status" value="1"/>
</dbReference>
<comment type="subcellular location">
    <subcellularLocation>
        <location evidence="2">Cell membrane</location>
    </subcellularLocation>
</comment>
<keyword evidence="6 11" id="KW-0812">Transmembrane</keyword>
<evidence type="ECO:0000256" key="9">
    <source>
        <dbReference type="ARBA" id="ARBA00023012"/>
    </source>
</evidence>
<dbReference type="Gene3D" id="6.10.340.10">
    <property type="match status" value="1"/>
</dbReference>
<dbReference type="Gene3D" id="1.10.287.130">
    <property type="match status" value="1"/>
</dbReference>
<evidence type="ECO:0000256" key="3">
    <source>
        <dbReference type="ARBA" id="ARBA00012438"/>
    </source>
</evidence>
<keyword evidence="8 11" id="KW-1133">Transmembrane helix</keyword>
<dbReference type="InterPro" id="IPR004358">
    <property type="entry name" value="Sig_transdc_His_kin-like_C"/>
</dbReference>
<keyword evidence="9" id="KW-0902">Two-component regulatory system</keyword>
<dbReference type="PANTHER" id="PTHR45436">
    <property type="entry name" value="SENSOR HISTIDINE KINASE YKOH"/>
    <property type="match status" value="1"/>
</dbReference>
<dbReference type="SUPFAM" id="SSF158472">
    <property type="entry name" value="HAMP domain-like"/>
    <property type="match status" value="1"/>
</dbReference>
<dbReference type="SMART" id="SM00387">
    <property type="entry name" value="HATPase_c"/>
    <property type="match status" value="1"/>
</dbReference>
<dbReference type="KEGG" id="ssyi:EKG83_32645"/>
<evidence type="ECO:0000313" key="14">
    <source>
        <dbReference type="EMBL" id="QFZ24648.1"/>
    </source>
</evidence>
<dbReference type="InterPro" id="IPR036097">
    <property type="entry name" value="HisK_dim/P_sf"/>
</dbReference>
<dbReference type="Gene3D" id="3.30.565.10">
    <property type="entry name" value="Histidine kinase-like ATPase, C-terminal domain"/>
    <property type="match status" value="1"/>
</dbReference>
<dbReference type="PRINTS" id="PR00344">
    <property type="entry name" value="BCTRLSENSOR"/>
</dbReference>
<keyword evidence="15" id="KW-1185">Reference proteome</keyword>
<evidence type="ECO:0000256" key="2">
    <source>
        <dbReference type="ARBA" id="ARBA00004236"/>
    </source>
</evidence>
<dbReference type="AlphaFoldDB" id="A0A5Q0HE83"/>
<dbReference type="GO" id="GO:0005886">
    <property type="term" value="C:plasma membrane"/>
    <property type="evidence" value="ECO:0007669"/>
    <property type="project" value="UniProtKB-SubCell"/>
</dbReference>
<dbReference type="SUPFAM" id="SSF47384">
    <property type="entry name" value="Homodimeric domain of signal transducing histidine kinase"/>
    <property type="match status" value="1"/>
</dbReference>
<dbReference type="InterPro" id="IPR003594">
    <property type="entry name" value="HATPase_dom"/>
</dbReference>
<dbReference type="GO" id="GO:0000155">
    <property type="term" value="F:phosphorelay sensor kinase activity"/>
    <property type="evidence" value="ECO:0007669"/>
    <property type="project" value="InterPro"/>
</dbReference>
<keyword evidence="7 14" id="KW-0418">Kinase</keyword>
<keyword evidence="5" id="KW-0808">Transferase</keyword>
<dbReference type="InterPro" id="IPR003661">
    <property type="entry name" value="HisK_dim/P_dom"/>
</dbReference>
<sequence length="414" mass="45571">MLRYETGDLAATTTCASVVIWPSEQGMPLQQNNSCQAGLDVVAEFTYLRQHYPDNWPLERMIMRADASHRSVDVVPDLSLWPLSDPAETSYRLQHLYGADGTAEELGFRVPRERIGAMQERLNSTVLALAGLGALMACLIAAVVWFATGLVLRPVEAIRREVADITERDLSRRVPVPRARNEIAELARTVNATLDRLEVAVEDNRRFVADASHELRSPIAALRAELEIATAHPGQADWPAVVDAALADTHRLQHLATDLLLLARLDHTTGHDDTIDLTELVDDHTTRRRTHHTLTTELPDHPVPVRGSHALLDRLLGNLLDNAERHATTAITVRLTSSSQAVLEVHDDGPGIPPEDRERIFDRFTRLDDARTRDTGGTGLGLPIARRIAANHHGTLHAEGGPGARLVARIPLAD</sequence>
<evidence type="ECO:0000259" key="12">
    <source>
        <dbReference type="PROSITE" id="PS50109"/>
    </source>
</evidence>
<dbReference type="InterPro" id="IPR003660">
    <property type="entry name" value="HAMP_dom"/>
</dbReference>
<dbReference type="CDD" id="cd00082">
    <property type="entry name" value="HisKA"/>
    <property type="match status" value="1"/>
</dbReference>
<feature type="domain" description="HAMP" evidence="13">
    <location>
        <begin position="149"/>
        <end position="202"/>
    </location>
</feature>
<dbReference type="SMART" id="SM00304">
    <property type="entry name" value="HAMP"/>
    <property type="match status" value="1"/>
</dbReference>
<dbReference type="SUPFAM" id="SSF55874">
    <property type="entry name" value="ATPase domain of HSP90 chaperone/DNA topoisomerase II/histidine kinase"/>
    <property type="match status" value="1"/>
</dbReference>
<name>A0A5Q0HE83_SACSY</name>
<dbReference type="SMART" id="SM00388">
    <property type="entry name" value="HisKA"/>
    <property type="match status" value="1"/>
</dbReference>
<protein>
    <recommendedName>
        <fullName evidence="3">histidine kinase</fullName>
        <ecNumber evidence="3">2.7.13.3</ecNumber>
    </recommendedName>
</protein>
<evidence type="ECO:0000259" key="13">
    <source>
        <dbReference type="PROSITE" id="PS50885"/>
    </source>
</evidence>
<evidence type="ECO:0000256" key="11">
    <source>
        <dbReference type="SAM" id="Phobius"/>
    </source>
</evidence>
<evidence type="ECO:0000313" key="15">
    <source>
        <dbReference type="Proteomes" id="UP000325787"/>
    </source>
</evidence>
<comment type="catalytic activity">
    <reaction evidence="1">
        <text>ATP + protein L-histidine = ADP + protein N-phospho-L-histidine.</text>
        <dbReference type="EC" id="2.7.13.3"/>
    </reaction>
</comment>
<feature type="domain" description="Histidine kinase" evidence="12">
    <location>
        <begin position="210"/>
        <end position="414"/>
    </location>
</feature>
<reference evidence="15" key="1">
    <citation type="journal article" date="2021" name="Curr. Microbiol.">
        <title>Complete genome of nocamycin-producing strain Saccharothrix syringae NRRL B-16468 reveals the biosynthetic potential for secondary metabolites.</title>
        <authorList>
            <person name="Mo X."/>
            <person name="Yang S."/>
        </authorList>
    </citation>
    <scope>NUCLEOTIDE SEQUENCE [LARGE SCALE GENOMIC DNA]</scope>
    <source>
        <strain evidence="15">ATCC 51364 / DSM 43886 / JCM 6844 / KCTC 9398 / NBRC 14523 / NRRL B-16468 / INA 2240</strain>
    </source>
</reference>
<dbReference type="PROSITE" id="PS50885">
    <property type="entry name" value="HAMP"/>
    <property type="match status" value="1"/>
</dbReference>
<evidence type="ECO:0000256" key="6">
    <source>
        <dbReference type="ARBA" id="ARBA00022692"/>
    </source>
</evidence>
<dbReference type="CDD" id="cd06225">
    <property type="entry name" value="HAMP"/>
    <property type="match status" value="1"/>
</dbReference>
<dbReference type="CDD" id="cd00075">
    <property type="entry name" value="HATPase"/>
    <property type="match status" value="1"/>
</dbReference>
<gene>
    <name evidence="14" type="ORF">EKG83_32645</name>
</gene>
<dbReference type="EMBL" id="CP034550">
    <property type="protein sequence ID" value="QFZ24648.1"/>
    <property type="molecule type" value="Genomic_DNA"/>
</dbReference>
<dbReference type="Pfam" id="PF00512">
    <property type="entry name" value="HisKA"/>
    <property type="match status" value="1"/>
</dbReference>
<evidence type="ECO:0000256" key="1">
    <source>
        <dbReference type="ARBA" id="ARBA00000085"/>
    </source>
</evidence>
<evidence type="ECO:0000256" key="5">
    <source>
        <dbReference type="ARBA" id="ARBA00022679"/>
    </source>
</evidence>
<dbReference type="InterPro" id="IPR005467">
    <property type="entry name" value="His_kinase_dom"/>
</dbReference>